<dbReference type="Gene3D" id="1.10.10.10">
    <property type="entry name" value="Winged helix-like DNA-binding domain superfamily/Winged helix DNA-binding domain"/>
    <property type="match status" value="1"/>
</dbReference>
<accession>A0A5B8R9H4</accession>
<dbReference type="InterPro" id="IPR036390">
    <property type="entry name" value="WH_DNA-bd_sf"/>
</dbReference>
<reference evidence="2" key="1">
    <citation type="submission" date="2019-06" db="EMBL/GenBank/DDBJ databases">
        <authorList>
            <person name="Murdoch R.W."/>
            <person name="Fathepure B."/>
        </authorList>
    </citation>
    <scope>NUCLEOTIDE SEQUENCE</scope>
</reference>
<organism evidence="2">
    <name type="scientific">uncultured organism</name>
    <dbReference type="NCBI Taxonomy" id="155900"/>
    <lineage>
        <taxon>unclassified sequences</taxon>
        <taxon>environmental samples</taxon>
    </lineage>
</organism>
<dbReference type="NCBIfam" id="TIGR00738">
    <property type="entry name" value="rrf2_super"/>
    <property type="match status" value="1"/>
</dbReference>
<dbReference type="AlphaFoldDB" id="A0A5B8R9H4"/>
<dbReference type="SUPFAM" id="SSF46785">
    <property type="entry name" value="Winged helix' DNA-binding domain"/>
    <property type="match status" value="1"/>
</dbReference>
<dbReference type="InterPro" id="IPR036388">
    <property type="entry name" value="WH-like_DNA-bd_sf"/>
</dbReference>
<dbReference type="GO" id="GO:0003700">
    <property type="term" value="F:DNA-binding transcription factor activity"/>
    <property type="evidence" value="ECO:0007669"/>
    <property type="project" value="TreeGrafter"/>
</dbReference>
<dbReference type="InterPro" id="IPR000944">
    <property type="entry name" value="Tscrpt_reg_Rrf2"/>
</dbReference>
<name>A0A5B8R9H4_9ZZZZ</name>
<evidence type="ECO:0000313" key="2">
    <source>
        <dbReference type="EMBL" id="QEA05390.1"/>
    </source>
</evidence>
<dbReference type="EMBL" id="MN079100">
    <property type="protein sequence ID" value="QEA05390.1"/>
    <property type="molecule type" value="Genomic_DNA"/>
</dbReference>
<dbReference type="Pfam" id="PF02082">
    <property type="entry name" value="Rrf2"/>
    <property type="match status" value="1"/>
</dbReference>
<proteinExistence type="predicted"/>
<protein>
    <submittedName>
        <fullName evidence="2">HTH-type transcriptional regulator IscR</fullName>
    </submittedName>
</protein>
<dbReference type="GO" id="GO:0003677">
    <property type="term" value="F:DNA binding"/>
    <property type="evidence" value="ECO:0007669"/>
    <property type="project" value="UniProtKB-KW"/>
</dbReference>
<gene>
    <name evidence="2" type="primary">iscR_3</name>
    <name evidence="2" type="ORF">KBTEX_01711</name>
</gene>
<dbReference type="PROSITE" id="PS51197">
    <property type="entry name" value="HTH_RRF2_2"/>
    <property type="match status" value="1"/>
</dbReference>
<keyword evidence="1" id="KW-0238">DNA-binding</keyword>
<evidence type="ECO:0000256" key="1">
    <source>
        <dbReference type="ARBA" id="ARBA00023125"/>
    </source>
</evidence>
<sequence>MIRLSTKSRYAVSALMHLAIHGGDTPVPLAEISVCQGISVSYVDQIFTRLRHAGLVQGVPGPGGGYRLTRDPAELGVGEIIRVMEADGRGGPRGGSALTRALWDNLSRRLDAYLDDIRLADFVQRPQIREALARQYAGGHWRCDVCGALAHRSAPAAEGHRA</sequence>
<dbReference type="PANTHER" id="PTHR33221">
    <property type="entry name" value="WINGED HELIX-TURN-HELIX TRANSCRIPTIONAL REGULATOR, RRF2 FAMILY"/>
    <property type="match status" value="1"/>
</dbReference>
<dbReference type="PANTHER" id="PTHR33221:SF5">
    <property type="entry name" value="HTH-TYPE TRANSCRIPTIONAL REGULATOR ISCR"/>
    <property type="match status" value="1"/>
</dbReference>